<keyword evidence="2" id="KW-1185">Reference proteome</keyword>
<dbReference type="Proteomes" id="UP000828390">
    <property type="component" value="Unassembled WGS sequence"/>
</dbReference>
<accession>A0A9D4K8S8</accession>
<reference evidence="1" key="1">
    <citation type="journal article" date="2019" name="bioRxiv">
        <title>The Genome of the Zebra Mussel, Dreissena polymorpha: A Resource for Invasive Species Research.</title>
        <authorList>
            <person name="McCartney M.A."/>
            <person name="Auch B."/>
            <person name="Kono T."/>
            <person name="Mallez S."/>
            <person name="Zhang Y."/>
            <person name="Obille A."/>
            <person name="Becker A."/>
            <person name="Abrahante J.E."/>
            <person name="Garbe J."/>
            <person name="Badalamenti J.P."/>
            <person name="Herman A."/>
            <person name="Mangelson H."/>
            <person name="Liachko I."/>
            <person name="Sullivan S."/>
            <person name="Sone E.D."/>
            <person name="Koren S."/>
            <person name="Silverstein K.A.T."/>
            <person name="Beckman K.B."/>
            <person name="Gohl D.M."/>
        </authorList>
    </citation>
    <scope>NUCLEOTIDE SEQUENCE</scope>
    <source>
        <strain evidence="1">Duluth1</strain>
        <tissue evidence="1">Whole animal</tissue>
    </source>
</reference>
<evidence type="ECO:0000313" key="1">
    <source>
        <dbReference type="EMBL" id="KAH3835116.1"/>
    </source>
</evidence>
<sequence>MQPLTVKSKSVYSVSIPSDTYKVFQINGICCLPIGQVIVADYHNKKVKLLDQHYNVSSHCDVSGHAWDICQITSSMVTVTGAGVQFLSVSNENLVS</sequence>
<proteinExistence type="predicted"/>
<reference evidence="1" key="2">
    <citation type="submission" date="2020-11" db="EMBL/GenBank/DDBJ databases">
        <authorList>
            <person name="McCartney M.A."/>
            <person name="Auch B."/>
            <person name="Kono T."/>
            <person name="Mallez S."/>
            <person name="Becker A."/>
            <person name="Gohl D.M."/>
            <person name="Silverstein K.A.T."/>
            <person name="Koren S."/>
            <person name="Bechman K.B."/>
            <person name="Herman A."/>
            <person name="Abrahante J.E."/>
            <person name="Garbe J."/>
        </authorList>
    </citation>
    <scope>NUCLEOTIDE SEQUENCE</scope>
    <source>
        <strain evidence="1">Duluth1</strain>
        <tissue evidence="1">Whole animal</tissue>
    </source>
</reference>
<organism evidence="1 2">
    <name type="scientific">Dreissena polymorpha</name>
    <name type="common">Zebra mussel</name>
    <name type="synonym">Mytilus polymorpha</name>
    <dbReference type="NCBI Taxonomy" id="45954"/>
    <lineage>
        <taxon>Eukaryota</taxon>
        <taxon>Metazoa</taxon>
        <taxon>Spiralia</taxon>
        <taxon>Lophotrochozoa</taxon>
        <taxon>Mollusca</taxon>
        <taxon>Bivalvia</taxon>
        <taxon>Autobranchia</taxon>
        <taxon>Heteroconchia</taxon>
        <taxon>Euheterodonta</taxon>
        <taxon>Imparidentia</taxon>
        <taxon>Neoheterodontei</taxon>
        <taxon>Myida</taxon>
        <taxon>Dreissenoidea</taxon>
        <taxon>Dreissenidae</taxon>
        <taxon>Dreissena</taxon>
    </lineage>
</organism>
<dbReference type="AlphaFoldDB" id="A0A9D4K8S8"/>
<dbReference type="EMBL" id="JAIWYP010000004">
    <property type="protein sequence ID" value="KAH3835116.1"/>
    <property type="molecule type" value="Genomic_DNA"/>
</dbReference>
<gene>
    <name evidence="1" type="ORF">DPMN_108460</name>
</gene>
<comment type="caution">
    <text evidence="1">The sequence shown here is derived from an EMBL/GenBank/DDBJ whole genome shotgun (WGS) entry which is preliminary data.</text>
</comment>
<evidence type="ECO:0000313" key="2">
    <source>
        <dbReference type="Proteomes" id="UP000828390"/>
    </source>
</evidence>
<protein>
    <submittedName>
        <fullName evidence="1">Uncharacterized protein</fullName>
    </submittedName>
</protein>
<name>A0A9D4K8S8_DREPO</name>